<sequence length="120" mass="13903">MYVYLQHAWCVTIVRSWKVRSGKVRTGQVRSGQVRSQEEKIKTGFDGITPTGAKIMIEEMPEILLETLNKCLSRQMFSTGWKKAKVVWRPEKPLESLSVFRPICLLSCLGNHYEILLKKY</sequence>
<accession>A0AA38IXR7</accession>
<name>A0AA38IXR7_9CUCU</name>
<dbReference type="Proteomes" id="UP001168821">
    <property type="component" value="Unassembled WGS sequence"/>
</dbReference>
<keyword evidence="2" id="KW-1185">Reference proteome</keyword>
<organism evidence="1 2">
    <name type="scientific">Zophobas morio</name>
    <dbReference type="NCBI Taxonomy" id="2755281"/>
    <lineage>
        <taxon>Eukaryota</taxon>
        <taxon>Metazoa</taxon>
        <taxon>Ecdysozoa</taxon>
        <taxon>Arthropoda</taxon>
        <taxon>Hexapoda</taxon>
        <taxon>Insecta</taxon>
        <taxon>Pterygota</taxon>
        <taxon>Neoptera</taxon>
        <taxon>Endopterygota</taxon>
        <taxon>Coleoptera</taxon>
        <taxon>Polyphaga</taxon>
        <taxon>Cucujiformia</taxon>
        <taxon>Tenebrionidae</taxon>
        <taxon>Zophobas</taxon>
    </lineage>
</organism>
<gene>
    <name evidence="1" type="ORF">Zmor_005441</name>
</gene>
<comment type="caution">
    <text evidence="1">The sequence shown here is derived from an EMBL/GenBank/DDBJ whole genome shotgun (WGS) entry which is preliminary data.</text>
</comment>
<dbReference type="AlphaFoldDB" id="A0AA38IXR7"/>
<proteinExistence type="predicted"/>
<evidence type="ECO:0000313" key="1">
    <source>
        <dbReference type="EMBL" id="KAJ3661019.1"/>
    </source>
</evidence>
<dbReference type="EMBL" id="JALNTZ010000002">
    <property type="protein sequence ID" value="KAJ3661019.1"/>
    <property type="molecule type" value="Genomic_DNA"/>
</dbReference>
<protein>
    <submittedName>
        <fullName evidence="1">Uncharacterized protein</fullName>
    </submittedName>
</protein>
<reference evidence="1" key="1">
    <citation type="journal article" date="2023" name="G3 (Bethesda)">
        <title>Whole genome assemblies of Zophobas morio and Tenebrio molitor.</title>
        <authorList>
            <person name="Kaur S."/>
            <person name="Stinson S.A."/>
            <person name="diCenzo G.C."/>
        </authorList>
    </citation>
    <scope>NUCLEOTIDE SEQUENCE</scope>
    <source>
        <strain evidence="1">QUZm001</strain>
    </source>
</reference>
<evidence type="ECO:0000313" key="2">
    <source>
        <dbReference type="Proteomes" id="UP001168821"/>
    </source>
</evidence>